<organism evidence="1 2">
    <name type="scientific">Candidatus Nomurabacteria bacterium RIFCSPLOWO2_02_FULL_40_10</name>
    <dbReference type="NCBI Taxonomy" id="1801786"/>
    <lineage>
        <taxon>Bacteria</taxon>
        <taxon>Candidatus Nomuraibacteriota</taxon>
    </lineage>
</organism>
<dbReference type="AlphaFoldDB" id="A0A1F6XZC3"/>
<dbReference type="InterPro" id="IPR036583">
    <property type="entry name" value="23S_rRNA_IVS_sf"/>
</dbReference>
<reference evidence="1 2" key="1">
    <citation type="journal article" date="2016" name="Nat. Commun.">
        <title>Thousands of microbial genomes shed light on interconnected biogeochemical processes in an aquifer system.</title>
        <authorList>
            <person name="Anantharaman K."/>
            <person name="Brown C.T."/>
            <person name="Hug L.A."/>
            <person name="Sharon I."/>
            <person name="Castelle C.J."/>
            <person name="Probst A.J."/>
            <person name="Thomas B.C."/>
            <person name="Singh A."/>
            <person name="Wilkins M.J."/>
            <person name="Karaoz U."/>
            <person name="Brodie E.L."/>
            <person name="Williams K.H."/>
            <person name="Hubbard S.S."/>
            <person name="Banfield J.F."/>
        </authorList>
    </citation>
    <scope>NUCLEOTIDE SEQUENCE [LARGE SCALE GENOMIC DNA]</scope>
</reference>
<accession>A0A1F6XZC3</accession>
<evidence type="ECO:0000313" key="2">
    <source>
        <dbReference type="Proteomes" id="UP000176479"/>
    </source>
</evidence>
<proteinExistence type="predicted"/>
<dbReference type="Gene3D" id="1.20.1440.60">
    <property type="entry name" value="23S rRNA-intervening sequence"/>
    <property type="match status" value="1"/>
</dbReference>
<dbReference type="EMBL" id="MFVK01000021">
    <property type="protein sequence ID" value="OGI99465.1"/>
    <property type="molecule type" value="Genomic_DNA"/>
</dbReference>
<dbReference type="CDD" id="cd16376">
    <property type="entry name" value="Avd_like"/>
    <property type="match status" value="1"/>
</dbReference>
<comment type="caution">
    <text evidence="1">The sequence shown here is derived from an EMBL/GenBank/DDBJ whole genome shotgun (WGS) entry which is preliminary data.</text>
</comment>
<dbReference type="InterPro" id="IPR055360">
    <property type="entry name" value="bAvd"/>
</dbReference>
<name>A0A1F6XZC3_9BACT</name>
<protein>
    <recommendedName>
        <fullName evidence="3">Four helix bundle protein</fullName>
    </recommendedName>
</protein>
<evidence type="ECO:0000313" key="1">
    <source>
        <dbReference type="EMBL" id="OGI99465.1"/>
    </source>
</evidence>
<sequence>MLQKVKAAYLVWFKYYQIIPKAHRYTLGQQIDTLWIEIIKTLAAATFIPRQEKLPYVRLAIQKVDTLKVLLMILWEAGSLKNDQYISLSIMIEEIGKNLGGWNGQLAKQNSPAKAGEK</sequence>
<evidence type="ECO:0008006" key="3">
    <source>
        <dbReference type="Google" id="ProtNLM"/>
    </source>
</evidence>
<dbReference type="Proteomes" id="UP000176479">
    <property type="component" value="Unassembled WGS sequence"/>
</dbReference>
<gene>
    <name evidence="1" type="ORF">A3H53_02910</name>
</gene>
<dbReference type="SUPFAM" id="SSF158446">
    <property type="entry name" value="IVS-encoded protein-like"/>
    <property type="match status" value="1"/>
</dbReference>